<comment type="caution">
    <text evidence="1">The sequence shown here is derived from an EMBL/GenBank/DDBJ whole genome shotgun (WGS) entry which is preliminary data.</text>
</comment>
<protein>
    <submittedName>
        <fullName evidence="1">Uncharacterized protein</fullName>
    </submittedName>
</protein>
<reference evidence="1" key="1">
    <citation type="journal article" date="2015" name="Nature">
        <title>Complex archaea that bridge the gap between prokaryotes and eukaryotes.</title>
        <authorList>
            <person name="Spang A."/>
            <person name="Saw J.H."/>
            <person name="Jorgensen S.L."/>
            <person name="Zaremba-Niedzwiedzka K."/>
            <person name="Martijn J."/>
            <person name="Lind A.E."/>
            <person name="van Eijk R."/>
            <person name="Schleper C."/>
            <person name="Guy L."/>
            <person name="Ettema T.J."/>
        </authorList>
    </citation>
    <scope>NUCLEOTIDE SEQUENCE</scope>
</reference>
<accession>A0A0F9DL92</accession>
<sequence>ITKQEERNNLFLQNLTREEINVGEAYVNTIERIVYPSSEKLDENSIKTTKEIIKSFVKNPLKNKITLKLHKKIINWLDFNEEILTNIKEYTFNIYYIKYIYDKTFLTDQKLRRRNIHTIYETYKTSKIYTKLVRQAITQLSKIKISKEFQPDENPFSGNYKIWNFIETQYDPLLEILKYDGIFTKQFDEVFKNNFFDLNNLIKSLFDIKSYPKTLVKLLKSIDEVNAIQIADEKIVILIVYSEPTFTTARKLNMYIKRHDLQKTKFSIINFSGDLFTRIWESKYPANIKEDVDIISNVFNIAISEIEFFRLHIEINLSIKKEEVQKNSLIWIIWYTECVLRGFNESQIQQIFNILGREKYENYIKRDYYINFISPNLKKKKK</sequence>
<dbReference type="EMBL" id="LAZR01028497">
    <property type="protein sequence ID" value="KKL62414.1"/>
    <property type="molecule type" value="Genomic_DNA"/>
</dbReference>
<proteinExistence type="predicted"/>
<name>A0A0F9DL92_9ZZZZ</name>
<dbReference type="AlphaFoldDB" id="A0A0F9DL92"/>
<evidence type="ECO:0000313" key="1">
    <source>
        <dbReference type="EMBL" id="KKL62414.1"/>
    </source>
</evidence>
<gene>
    <name evidence="1" type="ORF">LCGC14_2185460</name>
</gene>
<feature type="non-terminal residue" evidence="1">
    <location>
        <position position="1"/>
    </location>
</feature>
<organism evidence="1">
    <name type="scientific">marine sediment metagenome</name>
    <dbReference type="NCBI Taxonomy" id="412755"/>
    <lineage>
        <taxon>unclassified sequences</taxon>
        <taxon>metagenomes</taxon>
        <taxon>ecological metagenomes</taxon>
    </lineage>
</organism>